<sequence length="326" mass="36371">MASCTWKTHIFPVCCFGMSSKPRIRAGVMSSTASRVRGTPVPKLPELIDEEDDWSGITDAVSRRRIQNRLNVRAYRRRKALELKSKATRDTGESPPIKTESEIPCWVEAQQVIRLVPATTAANTNNLQAPLIPRIPSSQDSIILARSPKPRITFPLSSDHLIVLLQFNVLRASLANRELVSQLGSAPTAECSSAAEHVLPYPTDPGIVPPSLLPTALQRTIPHEGWVDIIPHPVWRDNVLLALGQFDEDALWSDIMGGLFEGFPESEIEHRGVIAWSPPWDASGWEISPGFVRKWGWCLRGCEDILAITNQWRLKRGDEPIVYELP</sequence>
<evidence type="ECO:0000313" key="1">
    <source>
        <dbReference type="EMBL" id="UPK89827.1"/>
    </source>
</evidence>
<protein>
    <submittedName>
        <fullName evidence="1">Uncharacterized protein</fullName>
    </submittedName>
</protein>
<name>A0ACD3YLL7_FUSSC</name>
<proteinExistence type="predicted"/>
<evidence type="ECO:0000313" key="2">
    <source>
        <dbReference type="Proteomes" id="UP000830768"/>
    </source>
</evidence>
<dbReference type="EMBL" id="CP090030">
    <property type="protein sequence ID" value="UPK89827.1"/>
    <property type="molecule type" value="Genomic_DNA"/>
</dbReference>
<accession>A0ACD3YLL7</accession>
<dbReference type="Proteomes" id="UP000830768">
    <property type="component" value="Chromosome 1"/>
</dbReference>
<gene>
    <name evidence="1" type="ORF">LCI18_000762</name>
</gene>
<keyword evidence="2" id="KW-1185">Reference proteome</keyword>
<organism evidence="1 2">
    <name type="scientific">Fusarium solani subsp. cucurbitae</name>
    <name type="common">Neocosmosporum cucurbitae</name>
    <dbReference type="NCBI Taxonomy" id="2747967"/>
    <lineage>
        <taxon>Eukaryota</taxon>
        <taxon>Fungi</taxon>
        <taxon>Dikarya</taxon>
        <taxon>Ascomycota</taxon>
        <taxon>Pezizomycotina</taxon>
        <taxon>Sordariomycetes</taxon>
        <taxon>Hypocreomycetidae</taxon>
        <taxon>Hypocreales</taxon>
        <taxon>Nectriaceae</taxon>
        <taxon>Fusarium</taxon>
        <taxon>Fusarium solani species complex</taxon>
    </lineage>
</organism>
<reference evidence="1" key="1">
    <citation type="submission" date="2021-11" db="EMBL/GenBank/DDBJ databases">
        <title>Fusarium solani-melongenae Genome sequencing and assembly.</title>
        <authorList>
            <person name="Xie S."/>
            <person name="Huang L."/>
            <person name="Zhang X."/>
        </authorList>
    </citation>
    <scope>NUCLEOTIDE SEQUENCE</scope>
    <source>
        <strain evidence="1">CRI 24-3</strain>
    </source>
</reference>